<gene>
    <name evidence="2" type="ORF">SDC9_83605</name>
</gene>
<accession>A0A644ZAT7</accession>
<comment type="caution">
    <text evidence="2">The sequence shown here is derived from an EMBL/GenBank/DDBJ whole genome shotgun (WGS) entry which is preliminary data.</text>
</comment>
<organism evidence="2">
    <name type="scientific">bioreactor metagenome</name>
    <dbReference type="NCBI Taxonomy" id="1076179"/>
    <lineage>
        <taxon>unclassified sequences</taxon>
        <taxon>metagenomes</taxon>
        <taxon>ecological metagenomes</taxon>
    </lineage>
</organism>
<feature type="compositionally biased region" description="Low complexity" evidence="1">
    <location>
        <begin position="13"/>
        <end position="52"/>
    </location>
</feature>
<sequence length="154" mass="15429">MIASIITPHIDLSSPAEPGENPAASPEASSSPEASPSLAASSSSAIPPAALPDESPESTPAAALPPETSELAEDVFDPLPEPPATGCPLEEPFAVTPAEAPFEPDSVALLAAGLATALGAPGNLIKNSLSVGGRHEPLSQTIHSTYPFTTTESD</sequence>
<proteinExistence type="predicted"/>
<evidence type="ECO:0000313" key="2">
    <source>
        <dbReference type="EMBL" id="MPM37001.1"/>
    </source>
</evidence>
<feature type="region of interest" description="Disordered" evidence="1">
    <location>
        <begin position="1"/>
        <end position="97"/>
    </location>
</feature>
<protein>
    <submittedName>
        <fullName evidence="2">Uncharacterized protein</fullName>
    </submittedName>
</protein>
<dbReference type="AlphaFoldDB" id="A0A644ZAT7"/>
<evidence type="ECO:0000256" key="1">
    <source>
        <dbReference type="SAM" id="MobiDB-lite"/>
    </source>
</evidence>
<reference evidence="2" key="1">
    <citation type="submission" date="2019-08" db="EMBL/GenBank/DDBJ databases">
        <authorList>
            <person name="Kucharzyk K."/>
            <person name="Murdoch R.W."/>
            <person name="Higgins S."/>
            <person name="Loffler F."/>
        </authorList>
    </citation>
    <scope>NUCLEOTIDE SEQUENCE</scope>
</reference>
<dbReference type="EMBL" id="VSSQ01007796">
    <property type="protein sequence ID" value="MPM37001.1"/>
    <property type="molecule type" value="Genomic_DNA"/>
</dbReference>
<name>A0A644ZAT7_9ZZZZ</name>